<organism evidence="4 5">
    <name type="scientific">Cafeteria roenbergensis</name>
    <name type="common">Marine flagellate</name>
    <dbReference type="NCBI Taxonomy" id="33653"/>
    <lineage>
        <taxon>Eukaryota</taxon>
        <taxon>Sar</taxon>
        <taxon>Stramenopiles</taxon>
        <taxon>Bigyra</taxon>
        <taxon>Opalozoa</taxon>
        <taxon>Bicosoecida</taxon>
        <taxon>Cafeteriaceae</taxon>
        <taxon>Cafeteria</taxon>
    </lineage>
</organism>
<dbReference type="SUPFAM" id="SSF56112">
    <property type="entry name" value="Protein kinase-like (PK-like)"/>
    <property type="match status" value="1"/>
</dbReference>
<dbReference type="GO" id="GO:0004714">
    <property type="term" value="F:transmembrane receptor protein tyrosine kinase activity"/>
    <property type="evidence" value="ECO:0007669"/>
    <property type="project" value="TreeGrafter"/>
</dbReference>
<sequence>MAAGLEAEKAVPVTEVQDHSRQRDLFNLAGIAHDEAHFDKMVVLVTRHGCDPNARNTAANYHYTPMHQAAVAGNIESLAVLIGLGGNVNVFDGAEYSPMHRACSHAKYQSVALLIAFGADVVLPGRHGNTPLHVAAFMESSRCLGVILASGKAELERRNGPEHNATALMRAVEGGTLRCVKALVKAGADLFATRVWPSRAEVARVKAAGGKLPTPIEETASDLANRLGDGPIAGYLAQQMRTRTDGKAAFEAFQDMREERAAAAASEADAAAKAQAAADLLAEAARGGEAVASGDDAANEPRQAGPDSMPLGAGLHYSGPRALRSGRTASAAVRGEGGEASDVSEIYELSEAAKEQRRRQQSLRPGEALFGGNVASDATMREREGLAPRAVDRGASLAEVLTEEAVAAFLAKHASGVAALQAALDSRAAETGPVADAPSKPGSAAGAALSAPGASVSGAGAMTAGTAASAGTPVAEAGSRAATAFVPSPLAYRPVTGSFKMVRFHPTEDKDDGAQRRMQELAEEEEASSPEPTVPSPAAGAGHPDRAAHPTGLSRMLSPAASAGSATTGPSLSPVRTAFVRGLSEAKPLDTDGAIPRVDVSQLLFRESDVMGEGKDKEVFKGWVQPEDGGELLPVAIAKLKSANASKTKEHGFMEALAGCPGVSQLVAWAVDKHYNYYAFVFAQYGDLAQQANRVGQAVRADWSRRVAPALVRSTAAKAMELLRTSAAATGPPRAEAPGARSSLDCYASAGIEPRHDPTLAGADASDIDRAAMQAVLSLGAEAIEPVVASLRSCAREVQRACEAWTEPVWLDSGVMSAPSVFGRVMPATAALVVSPTVLLQGCLQAARGLLAISDLGAIHGDFAARNVLVLEMQEHAPFADASRFRVAVSDFGMSLWVTTEESVVPREAPDGMPMRWQSPEVFRSKKFSAKGDVWSWAVMCWELLTLGAGPFLDRDFPHTECFSNEGKPLGINAAAAYGVEGTAPLFLDDAVREAQNAQAKGRGRRWAPSAVTYGQPRLRLGRPGIGVTSSAAAAARIERMRLDGADDAAIAAAAAAATASHPWIPNDMWSLMQQCWAEAPAMRPSFRAVVAEMEGIVAGLHKGR</sequence>
<dbReference type="GO" id="GO:0005886">
    <property type="term" value="C:plasma membrane"/>
    <property type="evidence" value="ECO:0007669"/>
    <property type="project" value="TreeGrafter"/>
</dbReference>
<dbReference type="PANTHER" id="PTHR24416">
    <property type="entry name" value="TYROSINE-PROTEIN KINASE RECEPTOR"/>
    <property type="match status" value="1"/>
</dbReference>
<reference evidence="4 5" key="1">
    <citation type="submission" date="2019-07" db="EMBL/GenBank/DDBJ databases">
        <title>Genomes of Cafeteria roenbergensis.</title>
        <authorList>
            <person name="Fischer M.G."/>
            <person name="Hackl T."/>
            <person name="Roman M."/>
        </authorList>
    </citation>
    <scope>NUCLEOTIDE SEQUENCE [LARGE SCALE GENOMIC DNA]</scope>
    <source>
        <strain evidence="4 5">BVI</strain>
    </source>
</reference>
<dbReference type="InterPro" id="IPR002110">
    <property type="entry name" value="Ankyrin_rpt"/>
</dbReference>
<feature type="region of interest" description="Disordered" evidence="2">
    <location>
        <begin position="356"/>
        <end position="376"/>
    </location>
</feature>
<protein>
    <recommendedName>
        <fullName evidence="3">Protein kinase domain-containing protein</fullName>
    </recommendedName>
</protein>
<dbReference type="PROSITE" id="PS50088">
    <property type="entry name" value="ANK_REPEAT"/>
    <property type="match status" value="2"/>
</dbReference>
<dbReference type="InterPro" id="IPR036770">
    <property type="entry name" value="Ankyrin_rpt-contain_sf"/>
</dbReference>
<keyword evidence="1" id="KW-0040">ANK repeat</keyword>
<dbReference type="Proteomes" id="UP000323011">
    <property type="component" value="Unassembled WGS sequence"/>
</dbReference>
<dbReference type="GO" id="GO:0043235">
    <property type="term" value="C:receptor complex"/>
    <property type="evidence" value="ECO:0007669"/>
    <property type="project" value="TreeGrafter"/>
</dbReference>
<feature type="compositionally biased region" description="Low complexity" evidence="2">
    <location>
        <begin position="435"/>
        <end position="454"/>
    </location>
</feature>
<keyword evidence="5" id="KW-1185">Reference proteome</keyword>
<dbReference type="EMBL" id="VLTN01000011">
    <property type="protein sequence ID" value="KAA0154489.1"/>
    <property type="molecule type" value="Genomic_DNA"/>
</dbReference>
<dbReference type="Gene3D" id="1.10.510.10">
    <property type="entry name" value="Transferase(Phosphotransferase) domain 1"/>
    <property type="match status" value="1"/>
</dbReference>
<feature type="compositionally biased region" description="Low complexity" evidence="2">
    <location>
        <begin position="557"/>
        <end position="573"/>
    </location>
</feature>
<proteinExistence type="predicted"/>
<feature type="repeat" description="ANK" evidence="1">
    <location>
        <begin position="61"/>
        <end position="93"/>
    </location>
</feature>
<dbReference type="Pfam" id="PF12796">
    <property type="entry name" value="Ank_2"/>
    <property type="match status" value="1"/>
</dbReference>
<name>A0A5A8CP45_CAFRO</name>
<evidence type="ECO:0000259" key="3">
    <source>
        <dbReference type="PROSITE" id="PS50011"/>
    </source>
</evidence>
<dbReference type="Gene3D" id="1.25.40.20">
    <property type="entry name" value="Ankyrin repeat-containing domain"/>
    <property type="match status" value="1"/>
</dbReference>
<dbReference type="InterPro" id="IPR001245">
    <property type="entry name" value="Ser-Thr/Tyr_kinase_cat_dom"/>
</dbReference>
<dbReference type="PROSITE" id="PS50297">
    <property type="entry name" value="ANK_REP_REGION"/>
    <property type="match status" value="1"/>
</dbReference>
<gene>
    <name evidence="4" type="ORF">FNF29_02366</name>
</gene>
<feature type="region of interest" description="Disordered" evidence="2">
    <location>
        <begin position="291"/>
        <end position="341"/>
    </location>
</feature>
<feature type="repeat" description="ANK" evidence="1">
    <location>
        <begin position="163"/>
        <end position="195"/>
    </location>
</feature>
<evidence type="ECO:0000256" key="1">
    <source>
        <dbReference type="PROSITE-ProRule" id="PRU00023"/>
    </source>
</evidence>
<dbReference type="PROSITE" id="PS50011">
    <property type="entry name" value="PROTEIN_KINASE_DOM"/>
    <property type="match status" value="1"/>
</dbReference>
<dbReference type="SMART" id="SM00248">
    <property type="entry name" value="ANK"/>
    <property type="match status" value="4"/>
</dbReference>
<comment type="caution">
    <text evidence="4">The sequence shown here is derived from an EMBL/GenBank/DDBJ whole genome shotgun (WGS) entry which is preliminary data.</text>
</comment>
<evidence type="ECO:0000313" key="4">
    <source>
        <dbReference type="EMBL" id="KAA0154489.1"/>
    </source>
</evidence>
<dbReference type="InterPro" id="IPR011009">
    <property type="entry name" value="Kinase-like_dom_sf"/>
</dbReference>
<dbReference type="GO" id="GO:0005524">
    <property type="term" value="F:ATP binding"/>
    <property type="evidence" value="ECO:0007669"/>
    <property type="project" value="InterPro"/>
</dbReference>
<accession>A0A5A8CP45</accession>
<dbReference type="SUPFAM" id="SSF48403">
    <property type="entry name" value="Ankyrin repeat"/>
    <property type="match status" value="1"/>
</dbReference>
<dbReference type="PANTHER" id="PTHR24416:SF600">
    <property type="entry name" value="PDGF- AND VEGF-RECEPTOR RELATED, ISOFORM J"/>
    <property type="match status" value="1"/>
</dbReference>
<evidence type="ECO:0000256" key="2">
    <source>
        <dbReference type="SAM" id="MobiDB-lite"/>
    </source>
</evidence>
<dbReference type="InterPro" id="IPR050122">
    <property type="entry name" value="RTK"/>
</dbReference>
<dbReference type="AlphaFoldDB" id="A0A5A8CP45"/>
<dbReference type="InterPro" id="IPR000719">
    <property type="entry name" value="Prot_kinase_dom"/>
</dbReference>
<dbReference type="Pfam" id="PF07714">
    <property type="entry name" value="PK_Tyr_Ser-Thr"/>
    <property type="match status" value="1"/>
</dbReference>
<evidence type="ECO:0000313" key="5">
    <source>
        <dbReference type="Proteomes" id="UP000323011"/>
    </source>
</evidence>
<feature type="region of interest" description="Disordered" evidence="2">
    <location>
        <begin position="432"/>
        <end position="454"/>
    </location>
</feature>
<feature type="compositionally biased region" description="Basic and acidic residues" evidence="2">
    <location>
        <begin position="507"/>
        <end position="520"/>
    </location>
</feature>
<feature type="domain" description="Protein kinase" evidence="3">
    <location>
        <begin position="605"/>
        <end position="1097"/>
    </location>
</feature>
<dbReference type="GO" id="GO:0007169">
    <property type="term" value="P:cell surface receptor protein tyrosine kinase signaling pathway"/>
    <property type="evidence" value="ECO:0007669"/>
    <property type="project" value="TreeGrafter"/>
</dbReference>
<dbReference type="Pfam" id="PF00023">
    <property type="entry name" value="Ank"/>
    <property type="match status" value="2"/>
</dbReference>
<feature type="region of interest" description="Disordered" evidence="2">
    <location>
        <begin position="507"/>
        <end position="573"/>
    </location>
</feature>